<feature type="domain" description="SET" evidence="4">
    <location>
        <begin position="22"/>
        <end position="256"/>
    </location>
</feature>
<dbReference type="GO" id="GO:0016279">
    <property type="term" value="F:protein-lysine N-methyltransferase activity"/>
    <property type="evidence" value="ECO:0007669"/>
    <property type="project" value="TreeGrafter"/>
</dbReference>
<dbReference type="PANTHER" id="PTHR13271">
    <property type="entry name" value="UNCHARACTERIZED PUTATIVE METHYLTRANSFERASE"/>
    <property type="match status" value="1"/>
</dbReference>
<proteinExistence type="predicted"/>
<dbReference type="EMBL" id="LYUB02000006">
    <property type="protein sequence ID" value="OVF09198.1"/>
    <property type="molecule type" value="Genomic_DNA"/>
</dbReference>
<dbReference type="AlphaFoldDB" id="A0AA91T2A5"/>
<dbReference type="InterPro" id="IPR046341">
    <property type="entry name" value="SET_dom_sf"/>
</dbReference>
<dbReference type="Gene3D" id="3.90.1410.10">
    <property type="entry name" value="set domain protein methyltransferase, domain 1"/>
    <property type="match status" value="1"/>
</dbReference>
<dbReference type="PROSITE" id="PS50280">
    <property type="entry name" value="SET"/>
    <property type="match status" value="1"/>
</dbReference>
<dbReference type="Pfam" id="PF00856">
    <property type="entry name" value="SET"/>
    <property type="match status" value="1"/>
</dbReference>
<dbReference type="Proteomes" id="UP000195602">
    <property type="component" value="Unassembled WGS sequence"/>
</dbReference>
<dbReference type="CDD" id="cd10527">
    <property type="entry name" value="SET_LSMT"/>
    <property type="match status" value="1"/>
</dbReference>
<organism evidence="5 6">
    <name type="scientific">Clavispora lusitaniae</name>
    <name type="common">Candida lusitaniae</name>
    <dbReference type="NCBI Taxonomy" id="36911"/>
    <lineage>
        <taxon>Eukaryota</taxon>
        <taxon>Fungi</taxon>
        <taxon>Dikarya</taxon>
        <taxon>Ascomycota</taxon>
        <taxon>Saccharomycotina</taxon>
        <taxon>Pichiomycetes</taxon>
        <taxon>Metschnikowiaceae</taxon>
        <taxon>Clavispora</taxon>
    </lineage>
</organism>
<dbReference type="PANTHER" id="PTHR13271:SF47">
    <property type="entry name" value="ACTIN-HISTIDINE N-METHYLTRANSFERASE"/>
    <property type="match status" value="1"/>
</dbReference>
<comment type="caution">
    <text evidence="5">The sequence shown here is derived from an EMBL/GenBank/DDBJ whole genome shotgun (WGS) entry which is preliminary data.</text>
</comment>
<dbReference type="KEGG" id="clus:A9F13_06g03619"/>
<keyword evidence="1" id="KW-0489">Methyltransferase</keyword>
<evidence type="ECO:0000256" key="3">
    <source>
        <dbReference type="ARBA" id="ARBA00022691"/>
    </source>
</evidence>
<sequence length="467" mass="52720">MAMDNTRPFLDWATKSGVWMDPDFEVSSSQYGGLGIFAMKDREEDAVILRIPHTCTFDMDNLLALSKNIGSEASELTGPVFRAVLSCGDLDTETSILRNYIWGFTIVQSICVKLGKQLQALEKIKPYLQILQTTPVLNVDDSHDAQDQLVQTLVLEKRRVRKTYEEICERISGLEFPFELAFQLHQAVKSRVLEIPHAIDDGEDFETNVTLVPVLDFANHQKNNNAVFDVDRSSGDVLLRLVQPVRALQEVCISYSPQQEKNIFLRTYGFMPAGEGSYEWRIPSFDQIWKSATNGTTHTNYTALAKWLQVKPQLLIHFDAADSAFLDPQEFQLPILLLPGLEYYAEWSKELDDMKEDVPDGMDIADFVSQLTFQEDKADIVIAGETAYGATCNGAYVNLPNILEQAGVNSEEDYNILVQQSLKLVKDAVIETIATDDKYMKESDNATLISYFCQKKKMLTQIADKCD</sequence>
<evidence type="ECO:0000313" key="5">
    <source>
        <dbReference type="EMBL" id="OVF09198.1"/>
    </source>
</evidence>
<name>A0AA91T2A5_CLALS</name>
<protein>
    <submittedName>
        <fullName evidence="5">Cytochrome c lysine N-methyltransferase</fullName>
    </submittedName>
</protein>
<evidence type="ECO:0000259" key="4">
    <source>
        <dbReference type="PROSITE" id="PS50280"/>
    </source>
</evidence>
<dbReference type="GO" id="GO:0032259">
    <property type="term" value="P:methylation"/>
    <property type="evidence" value="ECO:0007669"/>
    <property type="project" value="UniProtKB-KW"/>
</dbReference>
<dbReference type="SUPFAM" id="SSF82199">
    <property type="entry name" value="SET domain"/>
    <property type="match status" value="1"/>
</dbReference>
<keyword evidence="3" id="KW-0949">S-adenosyl-L-methionine</keyword>
<dbReference type="InterPro" id="IPR001214">
    <property type="entry name" value="SET_dom"/>
</dbReference>
<evidence type="ECO:0000256" key="2">
    <source>
        <dbReference type="ARBA" id="ARBA00022679"/>
    </source>
</evidence>
<keyword evidence="2" id="KW-0808">Transferase</keyword>
<gene>
    <name evidence="5" type="ORF">A9F13_06g03619</name>
</gene>
<evidence type="ECO:0000256" key="1">
    <source>
        <dbReference type="ARBA" id="ARBA00022603"/>
    </source>
</evidence>
<dbReference type="InterPro" id="IPR050600">
    <property type="entry name" value="SETD3_SETD6_MTase"/>
</dbReference>
<evidence type="ECO:0000313" key="6">
    <source>
        <dbReference type="Proteomes" id="UP000195602"/>
    </source>
</evidence>
<reference evidence="5 6" key="1">
    <citation type="submission" date="2017-04" db="EMBL/GenBank/DDBJ databases">
        <title>Draft genome of the yeast Clavispora lusitaniae type strain CBS 6936.</title>
        <authorList>
            <person name="Durrens P."/>
            <person name="Klopp C."/>
            <person name="Biteau N."/>
            <person name="Fitton-Ouhabi V."/>
            <person name="Dementhon K."/>
            <person name="Accoceberry I."/>
            <person name="Sherman D.J."/>
            <person name="Noel T."/>
        </authorList>
    </citation>
    <scope>NUCLEOTIDE SEQUENCE [LARGE SCALE GENOMIC DNA]</scope>
    <source>
        <strain evidence="5 6">CBS 6936</strain>
    </source>
</reference>
<accession>A0AA91T2A5</accession>